<proteinExistence type="predicted"/>
<protein>
    <submittedName>
        <fullName evidence="4">CHAT domain-containing protein</fullName>
    </submittedName>
</protein>
<dbReference type="PROSITE" id="PS50005">
    <property type="entry name" value="TPR"/>
    <property type="match status" value="4"/>
</dbReference>
<evidence type="ECO:0000256" key="1">
    <source>
        <dbReference type="PROSITE-ProRule" id="PRU00339"/>
    </source>
</evidence>
<organism evidence="4 5">
    <name type="scientific">Adonisia turfae CCMR0082</name>
    <dbReference type="NCBI Taxonomy" id="2304604"/>
    <lineage>
        <taxon>Bacteria</taxon>
        <taxon>Bacillati</taxon>
        <taxon>Cyanobacteriota</taxon>
        <taxon>Adonisia</taxon>
        <taxon>Adonisia turfae</taxon>
    </lineage>
</organism>
<dbReference type="InterPro" id="IPR024983">
    <property type="entry name" value="CHAT_dom"/>
</dbReference>
<comment type="caution">
    <text evidence="4">The sequence shown here is derived from an EMBL/GenBank/DDBJ whole genome shotgun (WGS) entry which is preliminary data.</text>
</comment>
<sequence length="869" mass="97041">MYLARCFTLSSLVFSIAFGTASIVLLDTIGPKLVRAQTDLNRQADRLFDESIEYYQTEQWKSALEKLQKALELYQRTNNLIKVAHVLEYIGVFYQRLGNYPEALQYHEESLELSRRLGNRLNEAITLGNIGVVYEKLGNYSEALRYYEESLSLKRELGHRTGEATTLANIGNIAYQHGNNFEALQYYRESLTISREMNNRAGEVNALSNLGTILSNIGIAAHQSGKISEALQYYEESLAIAREVGDRIGEAVTLGNIGNISRRLGNHSEALQNYEESLALNRELGNCSGEANNLSNIGYLFEKQIKPELAIIFFKQAINIYESIRENNQALEPELQSSFTATVEDEYRHLADLLLQQDRILEAQQVMDLLRVQELDNYVRGIRSDSSIQSGIAIRPDEQAIIERYKASQDKLIALGQERASLAKISPDQRTPQQRDRLIELRQLEQTALLSFQAFFEQPEIVTLVNRLRTTVGAVNVELTELNALRDNLLALKDTHNQNVVMLYPLVLDDRLELVLVTPNTAPIRKTVPITRTELNRIIGKLRYALEYPSSNAITPAQQLYNWLIRPIENDLEQAQADTIIYSPDLRLRYIPLAALHDGNNWLIQNYRVNNITAASLADFDNLPSRENVNVLAAAFTEGNHVVQLGDTTISHAGLPFAAPEVEALSNLIPGTVKRLNEEFTPDIIFEMDDYRIVHLATHAAFNPGSLENSYILFGNGDLVTLADVKGWSFPNVELVVLSACETAVGDVLLAEESLAQGELSESITGDEILGFGYLMQRAGAEAAMGSLWQVDDGGTQILMNAFYDALSRGGVSKAEALQHAQRRLISMADDSSRAALLTLSIDGNLPIDATDLSHPYYWAPFILIGNGL</sequence>
<dbReference type="Proteomes" id="UP000473574">
    <property type="component" value="Unassembled WGS sequence"/>
</dbReference>
<feature type="domain" description="CHAT" evidence="3">
    <location>
        <begin position="556"/>
        <end position="867"/>
    </location>
</feature>
<reference evidence="4 5" key="1">
    <citation type="journal article" date="2020" name="Microb. Ecol.">
        <title>Ecogenomics of the Marine Benthic Filamentous Cyanobacterium Adonisia.</title>
        <authorList>
            <person name="Walter J.M."/>
            <person name="Coutinho F.H."/>
            <person name="Leomil L."/>
            <person name="Hargreaves P.I."/>
            <person name="Campeao M.E."/>
            <person name="Vieira V.V."/>
            <person name="Silva B.S."/>
            <person name="Fistarol G.O."/>
            <person name="Salomon P.S."/>
            <person name="Sawabe T."/>
            <person name="Mino S."/>
            <person name="Hosokawa M."/>
            <person name="Miyashita H."/>
            <person name="Maruyama F."/>
            <person name="van Verk M.C."/>
            <person name="Dutilh B.E."/>
            <person name="Thompson C.C."/>
            <person name="Thompson F.L."/>
        </authorList>
    </citation>
    <scope>NUCLEOTIDE SEQUENCE [LARGE SCALE GENOMIC DNA]</scope>
    <source>
        <strain evidence="4 5">CCMR0082</strain>
    </source>
</reference>
<dbReference type="Pfam" id="PF12770">
    <property type="entry name" value="CHAT"/>
    <property type="match status" value="1"/>
</dbReference>
<name>A0A6M0SDN2_9CYAN</name>
<accession>A0A6M0SDN2</accession>
<dbReference type="InterPro" id="IPR019734">
    <property type="entry name" value="TPR_rpt"/>
</dbReference>
<gene>
    <name evidence="4" type="ORF">D0962_28245</name>
</gene>
<dbReference type="Pfam" id="PF13374">
    <property type="entry name" value="TPR_10"/>
    <property type="match status" value="1"/>
</dbReference>
<keyword evidence="1" id="KW-0802">TPR repeat</keyword>
<feature type="repeat" description="TPR" evidence="1">
    <location>
        <begin position="84"/>
        <end position="117"/>
    </location>
</feature>
<evidence type="ECO:0000256" key="2">
    <source>
        <dbReference type="SAM" id="Coils"/>
    </source>
</evidence>
<dbReference type="InterPro" id="IPR011990">
    <property type="entry name" value="TPR-like_helical_dom_sf"/>
</dbReference>
<dbReference type="PANTHER" id="PTHR10098:SF108">
    <property type="entry name" value="TETRATRICOPEPTIDE REPEAT PROTEIN 28"/>
    <property type="match status" value="1"/>
</dbReference>
<dbReference type="EMBL" id="QZCE01000002">
    <property type="protein sequence ID" value="NEZ66607.1"/>
    <property type="molecule type" value="Genomic_DNA"/>
</dbReference>
<evidence type="ECO:0000259" key="3">
    <source>
        <dbReference type="Pfam" id="PF12770"/>
    </source>
</evidence>
<evidence type="ECO:0000313" key="5">
    <source>
        <dbReference type="Proteomes" id="UP000473574"/>
    </source>
</evidence>
<dbReference type="Gene3D" id="1.25.40.10">
    <property type="entry name" value="Tetratricopeptide repeat domain"/>
    <property type="match status" value="2"/>
</dbReference>
<dbReference type="PROSITE" id="PS50293">
    <property type="entry name" value="TPR_REGION"/>
    <property type="match status" value="1"/>
</dbReference>
<dbReference type="PANTHER" id="PTHR10098">
    <property type="entry name" value="RAPSYN-RELATED"/>
    <property type="match status" value="1"/>
</dbReference>
<feature type="repeat" description="TPR" evidence="1">
    <location>
        <begin position="164"/>
        <end position="197"/>
    </location>
</feature>
<dbReference type="Pfam" id="PF13424">
    <property type="entry name" value="TPR_12"/>
    <property type="match status" value="2"/>
</dbReference>
<keyword evidence="2" id="KW-0175">Coiled coil</keyword>
<dbReference type="AlphaFoldDB" id="A0A6M0SDN2"/>
<evidence type="ECO:0000313" key="4">
    <source>
        <dbReference type="EMBL" id="NEZ66607.1"/>
    </source>
</evidence>
<dbReference type="SMART" id="SM00028">
    <property type="entry name" value="TPR"/>
    <property type="match status" value="7"/>
</dbReference>
<feature type="coiled-coil region" evidence="2">
    <location>
        <begin position="57"/>
        <end position="84"/>
    </location>
</feature>
<feature type="repeat" description="TPR" evidence="1">
    <location>
        <begin position="251"/>
        <end position="284"/>
    </location>
</feature>
<feature type="repeat" description="TPR" evidence="1">
    <location>
        <begin position="124"/>
        <end position="157"/>
    </location>
</feature>
<dbReference type="SUPFAM" id="SSF48452">
    <property type="entry name" value="TPR-like"/>
    <property type="match status" value="2"/>
</dbReference>